<dbReference type="EMBL" id="CP126212">
    <property type="protein sequence ID" value="WIA14079.1"/>
    <property type="molecule type" value="Genomic_DNA"/>
</dbReference>
<evidence type="ECO:0000313" key="3">
    <source>
        <dbReference type="Proteomes" id="UP001244341"/>
    </source>
</evidence>
<feature type="region of interest" description="Disordered" evidence="1">
    <location>
        <begin position="78"/>
        <end position="100"/>
    </location>
</feature>
<gene>
    <name evidence="2" type="ORF">OEZ85_002629</name>
</gene>
<sequence>MVWRHLVEAVAAAEQRRWLEVGRREGASAPPAKDENAAASHRKSADFIRCSTGDRGLFVVYFDFYSCWTAAINSVPQPPGQGQGPCQQPQQQQQQAKGAQRDLLRTVVLHQRQEPSQQQQQQQMLWLQALTKSKPGSIVPTRGPNGNGGATRDAMATPFPIAVVLQGTVGPPTAAVLQGAVGGTPASVLQGTVGGTPAPVLQGSVGGTPAAAATAAVANEEAVSLPSRAMAAAIDPAAAQPRMGCCKQLTFPGMAADGSGSSENCQDVCVEVATMKRKDSFVPRQPPQESLLLAGGQATGNANVAVAGGAAGIAEACEDALQCTGNGGGDAGSVAVVQGGKGGLVGNSGEGADVKDIWVCTYGFVKCGGVVAAGDQCNCAEKNFDEFKYGVYGDDWDVKIGNVGELLEWANAECGSSSISATAPATAMAASKDFGGLPDVMEQGSGLCLNHQGAAGHHGQQQQEEQDEQEPQDEEQQQQEEDEEGSQNNNMDVDDAASSEIDMNDSNMIDSDDDAASGAAAAIDMNGGAAPAASAECDVGGATAAASTAEWAARFHMCG</sequence>
<dbReference type="Proteomes" id="UP001244341">
    <property type="component" value="Chromosome 5b"/>
</dbReference>
<feature type="region of interest" description="Disordered" evidence="1">
    <location>
        <begin position="445"/>
        <end position="494"/>
    </location>
</feature>
<feature type="compositionally biased region" description="Low complexity" evidence="1">
    <location>
        <begin position="84"/>
        <end position="95"/>
    </location>
</feature>
<keyword evidence="3" id="KW-1185">Reference proteome</keyword>
<feature type="compositionally biased region" description="Basic and acidic residues" evidence="1">
    <location>
        <begin position="24"/>
        <end position="36"/>
    </location>
</feature>
<evidence type="ECO:0000313" key="2">
    <source>
        <dbReference type="EMBL" id="WIA14079.1"/>
    </source>
</evidence>
<proteinExistence type="predicted"/>
<protein>
    <submittedName>
        <fullName evidence="2">Uncharacterized protein</fullName>
    </submittedName>
</protein>
<name>A0ABY8TY60_TETOB</name>
<accession>A0ABY8TY60</accession>
<feature type="region of interest" description="Disordered" evidence="1">
    <location>
        <begin position="24"/>
        <end position="43"/>
    </location>
</feature>
<organism evidence="2 3">
    <name type="scientific">Tetradesmus obliquus</name>
    <name type="common">Green alga</name>
    <name type="synonym">Acutodesmus obliquus</name>
    <dbReference type="NCBI Taxonomy" id="3088"/>
    <lineage>
        <taxon>Eukaryota</taxon>
        <taxon>Viridiplantae</taxon>
        <taxon>Chlorophyta</taxon>
        <taxon>core chlorophytes</taxon>
        <taxon>Chlorophyceae</taxon>
        <taxon>CS clade</taxon>
        <taxon>Sphaeropleales</taxon>
        <taxon>Scenedesmaceae</taxon>
        <taxon>Tetradesmus</taxon>
    </lineage>
</organism>
<feature type="compositionally biased region" description="Acidic residues" evidence="1">
    <location>
        <begin position="464"/>
        <end position="485"/>
    </location>
</feature>
<evidence type="ECO:0000256" key="1">
    <source>
        <dbReference type="SAM" id="MobiDB-lite"/>
    </source>
</evidence>
<reference evidence="2 3" key="1">
    <citation type="submission" date="2023-05" db="EMBL/GenBank/DDBJ databases">
        <title>A 100% complete, gapless, phased diploid assembly of the Scenedesmus obliquus UTEX 3031 genome.</title>
        <authorList>
            <person name="Biondi T.C."/>
            <person name="Hanschen E.R."/>
            <person name="Kwon T."/>
            <person name="Eng W."/>
            <person name="Kruse C.P.S."/>
            <person name="Koehler S.I."/>
            <person name="Kunde Y."/>
            <person name="Gleasner C.D."/>
            <person name="You Mak K.T."/>
            <person name="Polle J."/>
            <person name="Hovde B.T."/>
            <person name="Starkenburg S.R."/>
        </authorList>
    </citation>
    <scope>NUCLEOTIDE SEQUENCE [LARGE SCALE GENOMIC DNA]</scope>
    <source>
        <strain evidence="2 3">DOE0152z</strain>
    </source>
</reference>